<dbReference type="Pfam" id="PF00211">
    <property type="entry name" value="Guanylate_cyc"/>
    <property type="match status" value="1"/>
</dbReference>
<evidence type="ECO:0000256" key="2">
    <source>
        <dbReference type="SAM" id="Phobius"/>
    </source>
</evidence>
<feature type="transmembrane region" description="Helical" evidence="2">
    <location>
        <begin position="428"/>
        <end position="445"/>
    </location>
</feature>
<evidence type="ECO:0000313" key="5">
    <source>
        <dbReference type="Proteomes" id="UP001055712"/>
    </source>
</evidence>
<feature type="region of interest" description="Disordered" evidence="1">
    <location>
        <begin position="210"/>
        <end position="250"/>
    </location>
</feature>
<comment type="caution">
    <text evidence="4">The sequence shown here is derived from an EMBL/GenBank/DDBJ whole genome shotgun (WGS) entry which is preliminary data.</text>
</comment>
<dbReference type="PANTHER" id="PTHR45655">
    <property type="entry name" value="GUANYLATE CYCLASE SOLUBLE SUBUNIT BETA-2"/>
    <property type="match status" value="1"/>
</dbReference>
<keyword evidence="5" id="KW-1185">Reference proteome</keyword>
<dbReference type="InterPro" id="IPR029787">
    <property type="entry name" value="Nucleotide_cyclase"/>
</dbReference>
<evidence type="ECO:0000313" key="4">
    <source>
        <dbReference type="EMBL" id="KAI3425790.1"/>
    </source>
</evidence>
<feature type="transmembrane region" description="Helical" evidence="2">
    <location>
        <begin position="452"/>
        <end position="472"/>
    </location>
</feature>
<protein>
    <recommendedName>
        <fullName evidence="3">Guanylate cyclase domain-containing protein</fullName>
    </recommendedName>
</protein>
<dbReference type="GO" id="GO:0004383">
    <property type="term" value="F:guanylate cyclase activity"/>
    <property type="evidence" value="ECO:0007669"/>
    <property type="project" value="TreeGrafter"/>
</dbReference>
<dbReference type="EMBL" id="SIDB01000011">
    <property type="protein sequence ID" value="KAI3425790.1"/>
    <property type="molecule type" value="Genomic_DNA"/>
</dbReference>
<dbReference type="Proteomes" id="UP001055712">
    <property type="component" value="Unassembled WGS sequence"/>
</dbReference>
<organism evidence="4 5">
    <name type="scientific">Chlorella vulgaris</name>
    <name type="common">Green alga</name>
    <dbReference type="NCBI Taxonomy" id="3077"/>
    <lineage>
        <taxon>Eukaryota</taxon>
        <taxon>Viridiplantae</taxon>
        <taxon>Chlorophyta</taxon>
        <taxon>core chlorophytes</taxon>
        <taxon>Trebouxiophyceae</taxon>
        <taxon>Chlorellales</taxon>
        <taxon>Chlorellaceae</taxon>
        <taxon>Chlorella clade</taxon>
        <taxon>Chlorella</taxon>
    </lineage>
</organism>
<reference evidence="4" key="1">
    <citation type="journal article" date="2019" name="Plant J.">
        <title>Chlorella vulgaris genome assembly and annotation reveals the molecular basis for metabolic acclimation to high light conditions.</title>
        <authorList>
            <person name="Cecchin M."/>
            <person name="Marcolungo L."/>
            <person name="Rossato M."/>
            <person name="Girolomoni L."/>
            <person name="Cosentino E."/>
            <person name="Cuine S."/>
            <person name="Li-Beisson Y."/>
            <person name="Delledonne M."/>
            <person name="Ballottari M."/>
        </authorList>
    </citation>
    <scope>NUCLEOTIDE SEQUENCE</scope>
    <source>
        <strain evidence="4">211/11P</strain>
    </source>
</reference>
<dbReference type="PANTHER" id="PTHR45655:SF13">
    <property type="entry name" value="SOLUBLE GUANYLATE CYCLASE GCY-32-RELATED"/>
    <property type="match status" value="1"/>
</dbReference>
<feature type="transmembrane region" description="Helical" evidence="2">
    <location>
        <begin position="484"/>
        <end position="508"/>
    </location>
</feature>
<evidence type="ECO:0000259" key="3">
    <source>
        <dbReference type="PROSITE" id="PS50125"/>
    </source>
</evidence>
<dbReference type="SUPFAM" id="SSF55073">
    <property type="entry name" value="Nucleotide cyclase"/>
    <property type="match status" value="1"/>
</dbReference>
<keyword evidence="2" id="KW-1133">Transmembrane helix</keyword>
<feature type="domain" description="Guanylate cyclase" evidence="3">
    <location>
        <begin position="23"/>
        <end position="149"/>
    </location>
</feature>
<dbReference type="OrthoDB" id="514109at2759"/>
<sequence>MAALPEQNRSKKPMYEDEHASCSVLLAKIRNEGHLLRLPPHDQFRWLHRFYLVLDRIAEQHRVYKLYGGPHGFMISTGVAEPDADHATTLLRFSLHLLQAAQSIRVTGTAPLDMVMVLASGAATSGLLGTTSLTYQIVGKAVSVAREVMETQLEVPFIVLSGMCDELKPEVAAELAPLGSVPLRCCPGEQEALFSLPRYAAMRLTQPLAASSQQPAMTAAPGTGAGQPGPAAPGNGNPLQTPESATSPGVLFGDAGCSTAGAAGAAPVALLDSFDAAAAERLAAAAMLRTPQVGSRHLHNATGASSVPYNQASLEMLMDSDLLLRFEDPELESAFARYNGESQCVGEMAWLALTLVSAALYGLAWGGPGLLPSSIAQFQLLPMLGALLCHYKRDTYLRFRELLWFVQRLLVLVCHSLPGSFVFSQPGIAPWFAFGLCNLAVEVLARRLRLHLQLLSSLLIYATTLSLMSLHPEGSPGRALINPSYLALHLCVTVAAPVVIAACCDVVARRRFQAQLQERDTPPPPTAPQPAPLQVKKHQ</sequence>
<dbReference type="InterPro" id="IPR001054">
    <property type="entry name" value="A/G_cyclase"/>
</dbReference>
<feature type="region of interest" description="Disordered" evidence="1">
    <location>
        <begin position="516"/>
        <end position="539"/>
    </location>
</feature>
<dbReference type="GO" id="GO:0008074">
    <property type="term" value="C:guanylate cyclase complex, soluble"/>
    <property type="evidence" value="ECO:0007669"/>
    <property type="project" value="TreeGrafter"/>
</dbReference>
<name>A0A9D4YTM6_CHLVU</name>
<feature type="compositionally biased region" description="Pro residues" evidence="1">
    <location>
        <begin position="522"/>
        <end position="531"/>
    </location>
</feature>
<gene>
    <name evidence="4" type="ORF">D9Q98_007765</name>
</gene>
<dbReference type="GO" id="GO:0070482">
    <property type="term" value="P:response to oxygen levels"/>
    <property type="evidence" value="ECO:0007669"/>
    <property type="project" value="TreeGrafter"/>
</dbReference>
<keyword evidence="2" id="KW-0472">Membrane</keyword>
<proteinExistence type="predicted"/>
<keyword evidence="2" id="KW-0812">Transmembrane</keyword>
<dbReference type="AlphaFoldDB" id="A0A9D4YTM6"/>
<feature type="compositionally biased region" description="Low complexity" evidence="1">
    <location>
        <begin position="214"/>
        <end position="238"/>
    </location>
</feature>
<reference evidence="4" key="2">
    <citation type="submission" date="2020-11" db="EMBL/GenBank/DDBJ databases">
        <authorList>
            <person name="Cecchin M."/>
            <person name="Marcolungo L."/>
            <person name="Rossato M."/>
            <person name="Girolomoni L."/>
            <person name="Cosentino E."/>
            <person name="Cuine S."/>
            <person name="Li-Beisson Y."/>
            <person name="Delledonne M."/>
            <person name="Ballottari M."/>
        </authorList>
    </citation>
    <scope>NUCLEOTIDE SEQUENCE</scope>
    <source>
        <strain evidence="4">211/11P</strain>
        <tissue evidence="4">Whole cell</tissue>
    </source>
</reference>
<evidence type="ECO:0000256" key="1">
    <source>
        <dbReference type="SAM" id="MobiDB-lite"/>
    </source>
</evidence>
<dbReference type="PROSITE" id="PS50125">
    <property type="entry name" value="GUANYLATE_CYCLASE_2"/>
    <property type="match status" value="1"/>
</dbReference>
<dbReference type="Gene3D" id="3.30.70.1230">
    <property type="entry name" value="Nucleotide cyclase"/>
    <property type="match status" value="1"/>
</dbReference>
<dbReference type="GO" id="GO:0019934">
    <property type="term" value="P:cGMP-mediated signaling"/>
    <property type="evidence" value="ECO:0007669"/>
    <property type="project" value="TreeGrafter"/>
</dbReference>
<accession>A0A9D4YTM6</accession>